<accession>A0A314LDI7</accession>
<dbReference type="Gene3D" id="3.30.420.10">
    <property type="entry name" value="Ribonuclease H-like superfamily/Ribonuclease H"/>
    <property type="match status" value="2"/>
</dbReference>
<dbReference type="EMBL" id="MJEQ01000130">
    <property type="protein sequence ID" value="OIT39227.1"/>
    <property type="molecule type" value="Genomic_DNA"/>
</dbReference>
<feature type="compositionally biased region" description="Acidic residues" evidence="1">
    <location>
        <begin position="436"/>
        <end position="467"/>
    </location>
</feature>
<comment type="caution">
    <text evidence="3">The sequence shown here is derived from an EMBL/GenBank/DDBJ whole genome shotgun (WGS) entry which is preliminary data.</text>
</comment>
<evidence type="ECO:0000256" key="1">
    <source>
        <dbReference type="SAM" id="MobiDB-lite"/>
    </source>
</evidence>
<dbReference type="AlphaFoldDB" id="A0A314LDI7"/>
<dbReference type="Gramene" id="OIT39227">
    <property type="protein sequence ID" value="OIT39227"/>
    <property type="gene ID" value="A4A49_52317"/>
</dbReference>
<dbReference type="InterPro" id="IPR046796">
    <property type="entry name" value="Transposase_32_dom"/>
</dbReference>
<gene>
    <name evidence="3" type="ORF">A4A49_52317</name>
</gene>
<dbReference type="Proteomes" id="UP000187609">
    <property type="component" value="Unassembled WGS sequence"/>
</dbReference>
<reference evidence="3" key="1">
    <citation type="submission" date="2016-11" db="EMBL/GenBank/DDBJ databases">
        <title>The genome of Nicotiana attenuata.</title>
        <authorList>
            <person name="Xu S."/>
            <person name="Brockmoeller T."/>
            <person name="Gaquerel E."/>
            <person name="Navarro A."/>
            <person name="Kuhl H."/>
            <person name="Gase K."/>
            <person name="Ling Z."/>
            <person name="Zhou W."/>
            <person name="Kreitzer C."/>
            <person name="Stanke M."/>
            <person name="Tang H."/>
            <person name="Lyons E."/>
            <person name="Pandey P."/>
            <person name="Pandey S.P."/>
            <person name="Timmermann B."/>
            <person name="Baldwin I.T."/>
        </authorList>
    </citation>
    <scope>NUCLEOTIDE SEQUENCE [LARGE SCALE GENOMIC DNA]</scope>
    <source>
        <strain evidence="3">UT</strain>
    </source>
</reference>
<proteinExistence type="predicted"/>
<dbReference type="Pfam" id="PF20167">
    <property type="entry name" value="Transposase_32"/>
    <property type="match status" value="1"/>
</dbReference>
<feature type="region of interest" description="Disordered" evidence="1">
    <location>
        <begin position="429"/>
        <end position="479"/>
    </location>
</feature>
<protein>
    <recommendedName>
        <fullName evidence="2">Putative plant transposon protein domain-containing protein</fullName>
    </recommendedName>
</protein>
<dbReference type="InterPro" id="IPR052160">
    <property type="entry name" value="Gypsy_RT_Integrase-like"/>
</dbReference>
<name>A0A314LDI7_NICAT</name>
<dbReference type="PANTHER" id="PTHR47266">
    <property type="entry name" value="ENDONUCLEASE-RELATED"/>
    <property type="match status" value="1"/>
</dbReference>
<dbReference type="InterPro" id="IPR012337">
    <property type="entry name" value="RNaseH-like_sf"/>
</dbReference>
<evidence type="ECO:0000313" key="4">
    <source>
        <dbReference type="Proteomes" id="UP000187609"/>
    </source>
</evidence>
<keyword evidence="4" id="KW-1185">Reference proteome</keyword>
<dbReference type="GO" id="GO:0003676">
    <property type="term" value="F:nucleic acid binding"/>
    <property type="evidence" value="ECO:0007669"/>
    <property type="project" value="InterPro"/>
</dbReference>
<sequence length="479" mass="54820">MPMNPIQEIEVFDVWGIDFMGPFASSYGNKYILVAVDYVSKWVEAAALPTNDAKGVLTKTVNATRTDWARKLDDALWAYQIAFKTSVSMSPYKLVFGKAYHLPLNLDIEAAGTSRVTELHELDDLSGAHAVSAVAAMRPQPQRQREFGIKSIPLHTKDWYRRCRPKHFHPETAIPESSLKAKYQAIWRGIQDLGLSYVFKNTWDINLNLVQEFYAGFDPQDTRQLVPIRGRLIDFSATAICDFLGAPNVPVEPLDQFIRRPTYRELRHTLCGVDSTAAWVRDKVTNRHKRFPKKKMMAEAQRAYVLYFLMTGQRVNVGHLIRYKMSSVRTSKKFLRNEEVEEELEFDHSIDQPVRQTDITNLRLKDETAMPSLIGAERNVHDDSFMAHLYGMKDLQLRIGGRSTTSEERTELEHRFLLNAHAQQLVGLGDGYRLPDDEDINTPEQPEAEPEQSDGEGDDDDEEDEHDDEWRASEDEDAA</sequence>
<dbReference type="SUPFAM" id="SSF53098">
    <property type="entry name" value="Ribonuclease H-like"/>
    <property type="match status" value="1"/>
</dbReference>
<dbReference type="InterPro" id="IPR036397">
    <property type="entry name" value="RNaseH_sf"/>
</dbReference>
<feature type="domain" description="Putative plant transposon protein" evidence="2">
    <location>
        <begin position="201"/>
        <end position="333"/>
    </location>
</feature>
<evidence type="ECO:0000313" key="3">
    <source>
        <dbReference type="EMBL" id="OIT39227.1"/>
    </source>
</evidence>
<organism evidence="3 4">
    <name type="scientific">Nicotiana attenuata</name>
    <name type="common">Coyote tobacco</name>
    <dbReference type="NCBI Taxonomy" id="49451"/>
    <lineage>
        <taxon>Eukaryota</taxon>
        <taxon>Viridiplantae</taxon>
        <taxon>Streptophyta</taxon>
        <taxon>Embryophyta</taxon>
        <taxon>Tracheophyta</taxon>
        <taxon>Spermatophyta</taxon>
        <taxon>Magnoliopsida</taxon>
        <taxon>eudicotyledons</taxon>
        <taxon>Gunneridae</taxon>
        <taxon>Pentapetalae</taxon>
        <taxon>asterids</taxon>
        <taxon>lamiids</taxon>
        <taxon>Solanales</taxon>
        <taxon>Solanaceae</taxon>
        <taxon>Nicotianoideae</taxon>
        <taxon>Nicotianeae</taxon>
        <taxon>Nicotiana</taxon>
    </lineage>
</organism>
<evidence type="ECO:0000259" key="2">
    <source>
        <dbReference type="Pfam" id="PF20167"/>
    </source>
</evidence>